<dbReference type="Proteomes" id="UP000054423">
    <property type="component" value="Unassembled WGS sequence"/>
</dbReference>
<reference evidence="1" key="1">
    <citation type="submission" date="2013-11" db="EMBL/GenBank/DDBJ databases">
        <title>The Genome Sequence of Phytophthora parasitica CHvinca01.</title>
        <authorList>
            <consortium name="The Broad Institute Genomics Platform"/>
            <person name="Russ C."/>
            <person name="Tyler B."/>
            <person name="Panabieres F."/>
            <person name="Shan W."/>
            <person name="Tripathy S."/>
            <person name="Grunwald N."/>
            <person name="Machado M."/>
            <person name="Johnson C.S."/>
            <person name="Arredondo F."/>
            <person name="Hong C."/>
            <person name="Coffey M."/>
            <person name="Young S.K."/>
            <person name="Zeng Q."/>
            <person name="Gargeya S."/>
            <person name="Fitzgerald M."/>
            <person name="Abouelleil A."/>
            <person name="Alvarado L."/>
            <person name="Chapman S.B."/>
            <person name="Gainer-Dewar J."/>
            <person name="Goldberg J."/>
            <person name="Griggs A."/>
            <person name="Gujja S."/>
            <person name="Hansen M."/>
            <person name="Howarth C."/>
            <person name="Imamovic A."/>
            <person name="Ireland A."/>
            <person name="Larimer J."/>
            <person name="McCowan C."/>
            <person name="Murphy C."/>
            <person name="Pearson M."/>
            <person name="Poon T.W."/>
            <person name="Priest M."/>
            <person name="Roberts A."/>
            <person name="Saif S."/>
            <person name="Shea T."/>
            <person name="Sykes S."/>
            <person name="Wortman J."/>
            <person name="Nusbaum C."/>
            <person name="Birren B."/>
        </authorList>
    </citation>
    <scope>NUCLEOTIDE SEQUENCE [LARGE SCALE GENOMIC DNA]</scope>
    <source>
        <strain evidence="1">CHvinca01</strain>
    </source>
</reference>
<dbReference type="EMBL" id="KI681143">
    <property type="protein sequence ID" value="ETL87066.1"/>
    <property type="molecule type" value="Genomic_DNA"/>
</dbReference>
<accession>W2KPB0</accession>
<name>W2KPB0_PHYNI</name>
<sequence length="104" mass="11472">MLQLRQILFLHGAMESMLKPKHVVLVPGDAWRSDNPLIFHSSSKIGSVLGNRSHGVRPAWNCVNSATSLNSTLHCHISSKCDSISENFLGIRLVKPSQSTRRPA</sequence>
<dbReference type="AlphaFoldDB" id="W2KPB0"/>
<proteinExistence type="predicted"/>
<evidence type="ECO:0000313" key="1">
    <source>
        <dbReference type="EMBL" id="ETL87066.1"/>
    </source>
</evidence>
<protein>
    <submittedName>
        <fullName evidence="1">Uncharacterized protein</fullName>
    </submittedName>
</protein>
<organism evidence="1">
    <name type="scientific">Phytophthora nicotianae</name>
    <name type="common">Potato buckeye rot agent</name>
    <name type="synonym">Phytophthora parasitica</name>
    <dbReference type="NCBI Taxonomy" id="4792"/>
    <lineage>
        <taxon>Eukaryota</taxon>
        <taxon>Sar</taxon>
        <taxon>Stramenopiles</taxon>
        <taxon>Oomycota</taxon>
        <taxon>Peronosporomycetes</taxon>
        <taxon>Peronosporales</taxon>
        <taxon>Peronosporaceae</taxon>
        <taxon>Phytophthora</taxon>
    </lineage>
</organism>
<gene>
    <name evidence="1" type="ORF">L917_13638</name>
</gene>